<dbReference type="OrthoDB" id="2675777at2759"/>
<sequence>MLSKALSISQTETPLLSSSFGHVTHDEDLNKPQAASPSQAATDLPSWTPLGNDEGSVVSDSEVDELATRKVAESAMKQPAGPPTNTVLQATVESTVTAGRALRLPSNEKPSKRKKARFDGVVIATKPPSYRKLSSQTQRVSALAPSAWTFNLVDALSRTFDANRHAEVPLPRQSHTASRSRQRDDVSTETTEAEDEQLQLNTRLAHTTLKRQRRGQARIIASETNSEDAASLPQDIPQPERPAKRIKPIQYEANPTLIDAALGTEQAPISWDAELDFITRDEDLVAQAQTVHVASAADVQMAADENDPTASSALVPSSAQPPVLGNEYRMPTWGDPKGTVFSPYQSRGAKFRQRLEAIFGENTTVRMDRVARPRPVDLDFIATLDEVDREPSPIVSESTASVSSPSTAEEVTSAIPSTRITSQSPDVPPPTDTTMDDLPREQLNAADFSTRSTSSEEQMNGWIAALQRLVKGKVHVKEEHLEMLSIILAEIESMKGSLDDPMVSIYP</sequence>
<evidence type="ECO:0000256" key="1">
    <source>
        <dbReference type="SAM" id="MobiDB-lite"/>
    </source>
</evidence>
<name>A0A8I2YN00_9AGAM</name>
<organism evidence="2 3">
    <name type="scientific">Boletus reticuloceps</name>
    <dbReference type="NCBI Taxonomy" id="495285"/>
    <lineage>
        <taxon>Eukaryota</taxon>
        <taxon>Fungi</taxon>
        <taxon>Dikarya</taxon>
        <taxon>Basidiomycota</taxon>
        <taxon>Agaricomycotina</taxon>
        <taxon>Agaricomycetes</taxon>
        <taxon>Agaricomycetidae</taxon>
        <taxon>Boletales</taxon>
        <taxon>Boletineae</taxon>
        <taxon>Boletaceae</taxon>
        <taxon>Boletoideae</taxon>
        <taxon>Boletus</taxon>
    </lineage>
</organism>
<gene>
    <name evidence="2" type="ORF">JVT61DRAFT_3837</name>
</gene>
<keyword evidence="3" id="KW-1185">Reference proteome</keyword>
<reference evidence="2" key="1">
    <citation type="submission" date="2021-03" db="EMBL/GenBank/DDBJ databases">
        <title>Evolutionary innovations through gain and loss of genes in the ectomycorrhizal Boletales.</title>
        <authorList>
            <person name="Wu G."/>
            <person name="Miyauchi S."/>
            <person name="Morin E."/>
            <person name="Yang Z.-L."/>
            <person name="Xu J."/>
            <person name="Martin F.M."/>
        </authorList>
    </citation>
    <scope>NUCLEOTIDE SEQUENCE</scope>
    <source>
        <strain evidence="2">BR01</strain>
    </source>
</reference>
<accession>A0A8I2YN00</accession>
<protein>
    <submittedName>
        <fullName evidence="2">Uncharacterized protein</fullName>
    </submittedName>
</protein>
<feature type="compositionally biased region" description="Polar residues" evidence="1">
    <location>
        <begin position="415"/>
        <end position="424"/>
    </location>
</feature>
<evidence type="ECO:0000313" key="3">
    <source>
        <dbReference type="Proteomes" id="UP000683000"/>
    </source>
</evidence>
<feature type="region of interest" description="Disordered" evidence="1">
    <location>
        <begin position="221"/>
        <end position="243"/>
    </location>
</feature>
<proteinExistence type="predicted"/>
<dbReference type="Proteomes" id="UP000683000">
    <property type="component" value="Unassembled WGS sequence"/>
</dbReference>
<evidence type="ECO:0000313" key="2">
    <source>
        <dbReference type="EMBL" id="KAG6375055.1"/>
    </source>
</evidence>
<dbReference type="AlphaFoldDB" id="A0A8I2YN00"/>
<feature type="compositionally biased region" description="Polar residues" evidence="1">
    <location>
        <begin position="1"/>
        <end position="21"/>
    </location>
</feature>
<comment type="caution">
    <text evidence="2">The sequence shown here is derived from an EMBL/GenBank/DDBJ whole genome shotgun (WGS) entry which is preliminary data.</text>
</comment>
<dbReference type="EMBL" id="JAGFBS010000016">
    <property type="protein sequence ID" value="KAG6375055.1"/>
    <property type="molecule type" value="Genomic_DNA"/>
</dbReference>
<feature type="region of interest" description="Disordered" evidence="1">
    <location>
        <begin position="166"/>
        <end position="196"/>
    </location>
</feature>
<feature type="region of interest" description="Disordered" evidence="1">
    <location>
        <begin position="390"/>
        <end position="438"/>
    </location>
</feature>
<feature type="compositionally biased region" description="Low complexity" evidence="1">
    <location>
        <begin position="395"/>
        <end position="414"/>
    </location>
</feature>
<feature type="region of interest" description="Disordered" evidence="1">
    <location>
        <begin position="1"/>
        <end position="62"/>
    </location>
</feature>